<evidence type="ECO:0000313" key="1">
    <source>
        <dbReference type="EMBL" id="ACZ29628.1"/>
    </source>
</evidence>
<protein>
    <submittedName>
        <fullName evidence="1">Uncharacterized protein</fullName>
    </submittedName>
</protein>
<name>D1BWP6_XYLCX</name>
<keyword evidence="2" id="KW-1185">Reference proteome</keyword>
<accession>D1BWP6</accession>
<reference evidence="1 2" key="2">
    <citation type="journal article" date="2010" name="Stand. Genomic Sci.">
        <title>Complete genome sequence of Xylanimonas cellulosilytica type strain (XIL07).</title>
        <authorList>
            <person name="Foster B."/>
            <person name="Pukall R."/>
            <person name="Abt B."/>
            <person name="Nolan M."/>
            <person name="Glavina Del Rio T."/>
            <person name="Chen F."/>
            <person name="Lucas S."/>
            <person name="Tice H."/>
            <person name="Pitluck S."/>
            <person name="Cheng J.-F."/>
            <person name="Chertkov O."/>
            <person name="Brettin T."/>
            <person name="Han C."/>
            <person name="Detter J.C."/>
            <person name="Bruce D."/>
            <person name="Goodwin L."/>
            <person name="Ivanova N."/>
            <person name="Mavromatis K."/>
            <person name="Pati A."/>
            <person name="Mikhailova N."/>
            <person name="Chen A."/>
            <person name="Palaniappan K."/>
            <person name="Land M."/>
            <person name="Hauser L."/>
            <person name="Chang Y.-J."/>
            <person name="Jeffries C.D."/>
            <person name="Chain P."/>
            <person name="Rohde M."/>
            <person name="Goeker M."/>
            <person name="Bristow J."/>
            <person name="Eisen J.A."/>
            <person name="Markowitz V."/>
            <person name="Hugenholtz P."/>
            <person name="Kyrpides N.C."/>
            <person name="Klenk H.-P."/>
            <person name="Lapidus A."/>
        </authorList>
    </citation>
    <scope>NUCLEOTIDE SEQUENCE [LARGE SCALE GENOMIC DNA]</scope>
    <source>
        <strain evidence="2">DSM 15894 / CECT 5975 / LMG 20990 / XIL07</strain>
    </source>
</reference>
<dbReference type="AlphaFoldDB" id="D1BWP6"/>
<gene>
    <name evidence="1" type="ordered locus">Xcel_0589</name>
</gene>
<organism evidence="1 2">
    <name type="scientific">Xylanimonas cellulosilytica (strain DSM 15894 / JCM 12276 / CECT 5975 / KCTC 9989 / LMG 20990 / NBRC 107835 / XIL07)</name>
    <dbReference type="NCBI Taxonomy" id="446471"/>
    <lineage>
        <taxon>Bacteria</taxon>
        <taxon>Bacillati</taxon>
        <taxon>Actinomycetota</taxon>
        <taxon>Actinomycetes</taxon>
        <taxon>Micrococcales</taxon>
        <taxon>Promicromonosporaceae</taxon>
        <taxon>Xylanimonas</taxon>
    </lineage>
</organism>
<dbReference type="Proteomes" id="UP000002255">
    <property type="component" value="Chromosome"/>
</dbReference>
<dbReference type="KEGG" id="xce:Xcel_0589"/>
<dbReference type="STRING" id="446471.Xcel_0589"/>
<evidence type="ECO:0000313" key="2">
    <source>
        <dbReference type="Proteomes" id="UP000002255"/>
    </source>
</evidence>
<proteinExistence type="predicted"/>
<dbReference type="EMBL" id="CP001821">
    <property type="protein sequence ID" value="ACZ29628.1"/>
    <property type="molecule type" value="Genomic_DNA"/>
</dbReference>
<dbReference type="RefSeq" id="WP_012877372.1">
    <property type="nucleotide sequence ID" value="NC_013530.1"/>
</dbReference>
<dbReference type="HOGENOM" id="CLU_3067766_0_0_11"/>
<sequence length="53" mass="5600">MIAYPPAIRRFEAALAAVALPTPAQMQPLADLYALAHGDTPDKQAQRRAGGTP</sequence>
<reference evidence="2" key="1">
    <citation type="submission" date="2009-11" db="EMBL/GenBank/DDBJ databases">
        <title>The complete chromosome of Xylanimonas cellulosilytica DSM 15894.</title>
        <authorList>
            <consortium name="US DOE Joint Genome Institute (JGI-PGF)"/>
            <person name="Lucas S."/>
            <person name="Copeland A."/>
            <person name="Lapidus A."/>
            <person name="Glavina del Rio T."/>
            <person name="Dalin E."/>
            <person name="Tice H."/>
            <person name="Bruce D."/>
            <person name="Goodwin L."/>
            <person name="Pitluck S."/>
            <person name="Kyrpides N."/>
            <person name="Mavromatis K."/>
            <person name="Ivanova N."/>
            <person name="Mikhailova N."/>
            <person name="Foster B."/>
            <person name="Clum A."/>
            <person name="Brettin T."/>
            <person name="Detter J.C."/>
            <person name="Han C."/>
            <person name="Larimer F."/>
            <person name="Land M."/>
            <person name="Hauser L."/>
            <person name="Markowitz V."/>
            <person name="Cheng J.F."/>
            <person name="Hugenholtz P."/>
            <person name="Woyke T."/>
            <person name="Wu D."/>
            <person name="Gehrich-Schroeter G."/>
            <person name="Schneider S."/>
            <person name="Pukall S.R."/>
            <person name="Klenk H.P."/>
            <person name="Eisen J.A."/>
        </authorList>
    </citation>
    <scope>NUCLEOTIDE SEQUENCE [LARGE SCALE GENOMIC DNA]</scope>
    <source>
        <strain evidence="2">DSM 15894 / CECT 5975 / LMG 20990 / XIL07</strain>
    </source>
</reference>